<sequence>MTTIGYATLQLIPSLRGVREAIATATRDWSITAHVDVDGARQAGLRAGRDIRQGIDGSRFAAGLHRQVEQELSTANASRVGNRYGASLGASMLSGIRAISSGVDQAASGVGSVLRNVGAIATGTKVASVAAQGLSKSLLTAGGALTLLGGGGVGKLAVGLQLVSRAAGNAARDIGRVTSSLILLTAVGRGLSTLNQLGKITALGTIGFSALLGVATGVSTLLGGPMVAALTAVGAAMGIAAGAAAGILGPALLALTAGFTGLSDAAKAYAKSDGGASQAKAVATAAKQVEQAEKGVERAKRESRDAERDLTRARKEAADQIKDMNLQLRGAALSEKDAQLSLLEARRDLQDLGRDGQPVDMIDRERAVLRVQEAEQRLAETQNSNNELADKTAEANRLGVEGSDQVVQAKQRAADANQAVIDSEKQLTEALQAVADAQNKGQSGVDPFDAMIGERMAPMLDAVKNFRHAVTDELSVALAPTFTMLGGLADNLSPKIVGLTTTLGSLGNKITSGLTAPATMAAFDQMIAASDSFFQHFIGGSGIGALTTGVAQFAATAATTFSGVGNGLDGVLAKFGNWLGSISPEQMKAVFETISQQVRNIGNVVAPIFSGLRELGAIAAPALAPGFKAIGDAIAQATPGVTTMARELMPALGQAMQNIAPVLPGIVNAFTPWATVVAVLAPHLATVVAHLGPLAPIILAVTLAAKGIGAAMIVWNTAMAAASIAQGVFAAATGAGTASLGTNTIALTAHKVAMVAGAAATKAVTAAQWLWNAAMSANPIGIVVVAIAGLVAGIIYAYKHSETFRKVVDAAWKGIKEAAKAVVDWFVDTAWPFLKKVWEAIGTGWNWLVDTAGKVWTGIKDKFTAMVDWFKGLPTAITNAAKGMWEGLKNGLVAVLNWIGDKWNAFADALSFHIPNPFGDDINVSIPKLPKFVAAEGFSLGGYTGNLPTKQIAGVVHGDEQVIKASSRRMIEAAHPGLLDHMNATGQLPGYELGGRVGSPVNKSATAEGLNAGADYLRTLIMKTWPQITRIGGRRAEDGYGEHSTGNAIDIMIPNYGSPEGKATGDAILAFLQKNGPALQVDGIIWRQTSYGYGGALTAGTGMSDRGSDTQNHMDHLHVILGKGRGAGATPVAAPTSPLSGAADSGANSATSSPSDLSGLQGITDRSALMAQAGTGSGSGSSGSYPTTLSGWAGFAAEKFVGGQVSSLLGVLGIPDSPSWLQGVSSLVGGISVSDKDGNKIFGGGGSTGGGLASLFSGTGTGSQPHAGTGAAPGPTDQATPAAKATPGADWDAMAQKESGGNWAINTGNGYFGGLQFDQPTWDAYGKQFAARADLATKEQQIEAAEALLRDRGADGPKAWPNTWTPYTPPATPQKKPWWGQPKLYDTGGWVDEGVHLVENRSGGPEPLMTQDYWRIAQDGIKVAMTMAKGFTGGGGKQLPPVTYNIQARDTEDAFIRAQRQERERAAAKLQRF</sequence>
<proteinExistence type="inferred from homology"/>
<evidence type="ECO:0000256" key="5">
    <source>
        <dbReference type="SAM" id="Phobius"/>
    </source>
</evidence>
<feature type="coiled-coil region" evidence="3">
    <location>
        <begin position="364"/>
        <end position="440"/>
    </location>
</feature>
<dbReference type="InterPro" id="IPR010618">
    <property type="entry name" value="RPF"/>
</dbReference>
<dbReference type="GO" id="GO:0042127">
    <property type="term" value="P:regulation of cell population proliferation"/>
    <property type="evidence" value="ECO:0007669"/>
    <property type="project" value="UniProtKB-ARBA"/>
</dbReference>
<keyword evidence="5" id="KW-0472">Membrane</keyword>
<dbReference type="RefSeq" id="WP_281254788.1">
    <property type="nucleotide sequence ID" value="NZ_MVHF01000062.1"/>
</dbReference>
<feature type="transmembrane region" description="Helical" evidence="5">
    <location>
        <begin position="721"/>
        <end position="740"/>
    </location>
</feature>
<keyword evidence="5" id="KW-1133">Transmembrane helix</keyword>
<keyword evidence="9" id="KW-1185">Reference proteome</keyword>
<dbReference type="EMBL" id="MVHF01000062">
    <property type="protein sequence ID" value="ORA23398.1"/>
    <property type="molecule type" value="Genomic_DNA"/>
</dbReference>
<protein>
    <submittedName>
        <fullName evidence="8">Uncharacterized protein</fullName>
    </submittedName>
</protein>
<evidence type="ECO:0000256" key="1">
    <source>
        <dbReference type="ARBA" id="ARBA00010830"/>
    </source>
</evidence>
<evidence type="ECO:0000313" key="8">
    <source>
        <dbReference type="EMBL" id="ORA23398.1"/>
    </source>
</evidence>
<dbReference type="InterPro" id="IPR058593">
    <property type="entry name" value="ARB_07466-like_C"/>
</dbReference>
<dbReference type="GO" id="GO:0010629">
    <property type="term" value="P:negative regulation of gene expression"/>
    <property type="evidence" value="ECO:0007669"/>
    <property type="project" value="UniProtKB-ARBA"/>
</dbReference>
<reference evidence="8 9" key="1">
    <citation type="submission" date="2017-02" db="EMBL/GenBank/DDBJ databases">
        <title>The new phylogeny of genus Mycobacterium.</title>
        <authorList>
            <person name="Tortoli E."/>
            <person name="Trovato A."/>
            <person name="Cirillo D.M."/>
        </authorList>
    </citation>
    <scope>NUCLEOTIDE SEQUENCE [LARGE SCALE GENOMIC DNA]</scope>
    <source>
        <strain evidence="8 9">RW6</strain>
    </source>
</reference>
<evidence type="ECO:0000313" key="9">
    <source>
        <dbReference type="Proteomes" id="UP000192448"/>
    </source>
</evidence>
<dbReference type="GO" id="GO:0016787">
    <property type="term" value="F:hydrolase activity"/>
    <property type="evidence" value="ECO:0007669"/>
    <property type="project" value="UniProtKB-KW"/>
</dbReference>
<evidence type="ECO:0000256" key="2">
    <source>
        <dbReference type="ARBA" id="ARBA00022801"/>
    </source>
</evidence>
<accession>A0A1X0A0J6</accession>
<keyword evidence="5" id="KW-0812">Transmembrane</keyword>
<evidence type="ECO:0000259" key="6">
    <source>
        <dbReference type="Pfam" id="PF06737"/>
    </source>
</evidence>
<dbReference type="SUPFAM" id="SSF53955">
    <property type="entry name" value="Lysozyme-like"/>
    <property type="match status" value="1"/>
</dbReference>
<feature type="transmembrane region" description="Helical" evidence="5">
    <location>
        <begin position="694"/>
        <end position="715"/>
    </location>
</feature>
<feature type="coiled-coil region" evidence="3">
    <location>
        <begin position="282"/>
        <end position="327"/>
    </location>
</feature>
<organism evidence="8 9">
    <name type="scientific">Mycobacterium aquaticum</name>
    <dbReference type="NCBI Taxonomy" id="1927124"/>
    <lineage>
        <taxon>Bacteria</taxon>
        <taxon>Bacillati</taxon>
        <taxon>Actinomycetota</taxon>
        <taxon>Actinomycetes</taxon>
        <taxon>Mycobacteriales</taxon>
        <taxon>Mycobacteriaceae</taxon>
        <taxon>Mycobacterium</taxon>
    </lineage>
</organism>
<feature type="domain" description="ARB-07466-like C-terminal" evidence="7">
    <location>
        <begin position="1007"/>
        <end position="1114"/>
    </location>
</feature>
<evidence type="ECO:0000256" key="3">
    <source>
        <dbReference type="SAM" id="Coils"/>
    </source>
</evidence>
<evidence type="ECO:0000259" key="7">
    <source>
        <dbReference type="Pfam" id="PF26571"/>
    </source>
</evidence>
<dbReference type="STRING" id="1927124.BST13_35180"/>
<comment type="similarity">
    <text evidence="1">Belongs to the transglycosylase family. Rpf subfamily.</text>
</comment>
<dbReference type="GO" id="GO:0009372">
    <property type="term" value="P:quorum sensing"/>
    <property type="evidence" value="ECO:0007669"/>
    <property type="project" value="UniProtKB-ARBA"/>
</dbReference>
<feature type="region of interest" description="Disordered" evidence="4">
    <location>
        <begin position="1128"/>
        <end position="1161"/>
    </location>
</feature>
<keyword evidence="3" id="KW-0175">Coiled coil</keyword>
<keyword evidence="2" id="KW-0378">Hydrolase</keyword>
<name>A0A1X0A0J6_9MYCO</name>
<evidence type="ECO:0000256" key="4">
    <source>
        <dbReference type="SAM" id="MobiDB-lite"/>
    </source>
</evidence>
<feature type="domain" description="Resuscitation-promoting factor core lysozyme-like" evidence="6">
    <location>
        <begin position="1288"/>
        <end position="1362"/>
    </location>
</feature>
<dbReference type="Gene3D" id="1.20.120.20">
    <property type="entry name" value="Apolipoprotein"/>
    <property type="match status" value="1"/>
</dbReference>
<dbReference type="Gene3D" id="1.10.530.10">
    <property type="match status" value="1"/>
</dbReference>
<feature type="compositionally biased region" description="Polar residues" evidence="4">
    <location>
        <begin position="1146"/>
        <end position="1158"/>
    </location>
</feature>
<dbReference type="Pfam" id="PF26571">
    <property type="entry name" value="VldE"/>
    <property type="match status" value="1"/>
</dbReference>
<dbReference type="GO" id="GO:0005576">
    <property type="term" value="C:extracellular region"/>
    <property type="evidence" value="ECO:0007669"/>
    <property type="project" value="UniProtKB-ARBA"/>
</dbReference>
<dbReference type="CDD" id="cd13925">
    <property type="entry name" value="RPF"/>
    <property type="match status" value="1"/>
</dbReference>
<feature type="transmembrane region" description="Helical" evidence="5">
    <location>
        <begin position="200"/>
        <end position="222"/>
    </location>
</feature>
<dbReference type="InterPro" id="IPR023346">
    <property type="entry name" value="Lysozyme-like_dom_sf"/>
</dbReference>
<dbReference type="Proteomes" id="UP000192448">
    <property type="component" value="Unassembled WGS sequence"/>
</dbReference>
<feature type="transmembrane region" description="Helical" evidence="5">
    <location>
        <begin position="228"/>
        <end position="255"/>
    </location>
</feature>
<feature type="region of interest" description="Disordered" evidence="4">
    <location>
        <begin position="1255"/>
        <end position="1286"/>
    </location>
</feature>
<feature type="region of interest" description="Disordered" evidence="4">
    <location>
        <begin position="1353"/>
        <end position="1375"/>
    </location>
</feature>
<feature type="transmembrane region" description="Helical" evidence="5">
    <location>
        <begin position="777"/>
        <end position="798"/>
    </location>
</feature>
<gene>
    <name evidence="8" type="ORF">BST13_35180</name>
</gene>
<dbReference type="Pfam" id="PF06737">
    <property type="entry name" value="Transglycosylas"/>
    <property type="match status" value="1"/>
</dbReference>
<comment type="caution">
    <text evidence="8">The sequence shown here is derived from an EMBL/GenBank/DDBJ whole genome shotgun (WGS) entry which is preliminary data.</text>
</comment>